<evidence type="ECO:0000256" key="3">
    <source>
        <dbReference type="ARBA" id="ARBA00023052"/>
    </source>
</evidence>
<sequence length="167" mass="18187">VPGVEFNTGSLGLGLSVANGIAMGARLQKKDFKTYCLMGDGEIQEGSVWEAAMSAAHFKLDNVCAIVDYNKVQENGPVSEIMGLEPLADKWKSFGWEVVEIIGHNFKQLIEAFDKFGTVKDKPFVIIAHTIKGKGISFMEGEKGWHGKAPNDSQLEKALAELGDNNE</sequence>
<dbReference type="SUPFAM" id="SSF52518">
    <property type="entry name" value="Thiamin diphosphate-binding fold (THDP-binding)"/>
    <property type="match status" value="1"/>
</dbReference>
<protein>
    <submittedName>
        <fullName evidence="5">Transketolase, N-terminal section</fullName>
        <ecNumber evidence="5">2.2.1.1</ecNumber>
    </submittedName>
</protein>
<gene>
    <name evidence="5" type="ORF">MNBD_UNCLBAC01-2064</name>
</gene>
<reference evidence="5" key="1">
    <citation type="submission" date="2018-06" db="EMBL/GenBank/DDBJ databases">
        <authorList>
            <person name="Zhirakovskaya E."/>
        </authorList>
    </citation>
    <scope>NUCLEOTIDE SEQUENCE</scope>
</reference>
<accession>A0A3B1DGC5</accession>
<comment type="similarity">
    <text evidence="2">Belongs to the transketolase family.</text>
</comment>
<feature type="non-terminal residue" evidence="5">
    <location>
        <position position="1"/>
    </location>
</feature>
<dbReference type="EC" id="2.2.1.1" evidence="5"/>
<dbReference type="PANTHER" id="PTHR47514:SF1">
    <property type="entry name" value="TRANSKETOLASE N-TERMINAL SECTION-RELATED"/>
    <property type="match status" value="1"/>
</dbReference>
<keyword evidence="5" id="KW-0808">Transferase</keyword>
<dbReference type="Gene3D" id="3.40.50.970">
    <property type="match status" value="1"/>
</dbReference>
<comment type="cofactor">
    <cofactor evidence="1">
        <name>thiamine diphosphate</name>
        <dbReference type="ChEBI" id="CHEBI:58937"/>
    </cofactor>
</comment>
<dbReference type="AlphaFoldDB" id="A0A3B1DGC5"/>
<dbReference type="EMBL" id="UOGJ01000029">
    <property type="protein sequence ID" value="VAX35094.1"/>
    <property type="molecule type" value="Genomic_DNA"/>
</dbReference>
<dbReference type="InterPro" id="IPR005474">
    <property type="entry name" value="Transketolase_N"/>
</dbReference>
<evidence type="ECO:0000256" key="1">
    <source>
        <dbReference type="ARBA" id="ARBA00001964"/>
    </source>
</evidence>
<keyword evidence="3" id="KW-0786">Thiamine pyrophosphate</keyword>
<evidence type="ECO:0000256" key="2">
    <source>
        <dbReference type="ARBA" id="ARBA00007131"/>
    </source>
</evidence>
<evidence type="ECO:0000313" key="5">
    <source>
        <dbReference type="EMBL" id="VAX35094.1"/>
    </source>
</evidence>
<dbReference type="GO" id="GO:0004802">
    <property type="term" value="F:transketolase activity"/>
    <property type="evidence" value="ECO:0007669"/>
    <property type="project" value="UniProtKB-EC"/>
</dbReference>
<proteinExistence type="inferred from homology"/>
<evidence type="ECO:0000259" key="4">
    <source>
        <dbReference type="Pfam" id="PF00456"/>
    </source>
</evidence>
<name>A0A3B1DGC5_9ZZZZ</name>
<organism evidence="5">
    <name type="scientific">hydrothermal vent metagenome</name>
    <dbReference type="NCBI Taxonomy" id="652676"/>
    <lineage>
        <taxon>unclassified sequences</taxon>
        <taxon>metagenomes</taxon>
        <taxon>ecological metagenomes</taxon>
    </lineage>
</organism>
<feature type="domain" description="Transketolase N-terminal" evidence="4">
    <location>
        <begin position="2"/>
        <end position="164"/>
    </location>
</feature>
<dbReference type="PANTHER" id="PTHR47514">
    <property type="entry name" value="TRANSKETOLASE N-TERMINAL SECTION-RELATED"/>
    <property type="match status" value="1"/>
</dbReference>
<dbReference type="Pfam" id="PF00456">
    <property type="entry name" value="Transketolase_N"/>
    <property type="match status" value="1"/>
</dbReference>
<dbReference type="InterPro" id="IPR029061">
    <property type="entry name" value="THDP-binding"/>
</dbReference>